<comment type="caution">
    <text evidence="2">The sequence shown here is derived from an EMBL/GenBank/DDBJ whole genome shotgun (WGS) entry which is preliminary data.</text>
</comment>
<dbReference type="OrthoDB" id="10513840at2759"/>
<evidence type="ECO:0000313" key="3">
    <source>
        <dbReference type="Proteomes" id="UP000789739"/>
    </source>
</evidence>
<proteinExistence type="predicted"/>
<evidence type="ECO:0000256" key="1">
    <source>
        <dbReference type="SAM" id="MobiDB-lite"/>
    </source>
</evidence>
<keyword evidence="3" id="KW-1185">Reference proteome</keyword>
<evidence type="ECO:0000313" key="2">
    <source>
        <dbReference type="EMBL" id="CAG8462795.1"/>
    </source>
</evidence>
<dbReference type="EMBL" id="CAJVPI010000035">
    <property type="protein sequence ID" value="CAG8462795.1"/>
    <property type="molecule type" value="Genomic_DNA"/>
</dbReference>
<feature type="compositionally biased region" description="Basic and acidic residues" evidence="1">
    <location>
        <begin position="159"/>
        <end position="173"/>
    </location>
</feature>
<gene>
    <name evidence="2" type="ORF">PBRASI_LOCUS675</name>
</gene>
<name>A0A9N8Z390_9GLOM</name>
<reference evidence="2" key="1">
    <citation type="submission" date="2021-06" db="EMBL/GenBank/DDBJ databases">
        <authorList>
            <person name="Kallberg Y."/>
            <person name="Tangrot J."/>
            <person name="Rosling A."/>
        </authorList>
    </citation>
    <scope>NUCLEOTIDE SEQUENCE</scope>
    <source>
        <strain evidence="2">BR232B</strain>
    </source>
</reference>
<protein>
    <submittedName>
        <fullName evidence="2">5523_t:CDS:1</fullName>
    </submittedName>
</protein>
<dbReference type="AlphaFoldDB" id="A0A9N8Z390"/>
<sequence length="339" mass="38034">MHASNAKKTRSLVMVTIKRENLVRIVQDVEKNAHSQNRDANPKDYRQQKVLMKEFATWKANYEKQLAPYRKTTDEQVELLRSLWHEFTNSNKTLQSVETAYLQISEKLRLLVLTTDDEKGRQEIWASIKGMIEAHKKNKETVSGDTNEATAVSATTKFTDQKRASKRGLDNKTKPRKPKRVKAMDFDTQVKLTDSFGQHPPQPSHNITSPEPPFTTNAIRQPGGTFVMSSYVDSALHPSGVGVFKQMAYNATEAPSIQSESSPNTTLMQSPNMEPYISDFMSPLGTIHTSSSSIYHPPYAQNYPETFSHSTGQSRIGDNVDIVPSQGGNCHEEGGNEGW</sequence>
<dbReference type="Proteomes" id="UP000789739">
    <property type="component" value="Unassembled WGS sequence"/>
</dbReference>
<organism evidence="2 3">
    <name type="scientific">Paraglomus brasilianum</name>
    <dbReference type="NCBI Taxonomy" id="144538"/>
    <lineage>
        <taxon>Eukaryota</taxon>
        <taxon>Fungi</taxon>
        <taxon>Fungi incertae sedis</taxon>
        <taxon>Mucoromycota</taxon>
        <taxon>Glomeromycotina</taxon>
        <taxon>Glomeromycetes</taxon>
        <taxon>Paraglomerales</taxon>
        <taxon>Paraglomeraceae</taxon>
        <taxon>Paraglomus</taxon>
    </lineage>
</organism>
<feature type="region of interest" description="Disordered" evidence="1">
    <location>
        <begin position="153"/>
        <end position="181"/>
    </location>
</feature>
<accession>A0A9N8Z390</accession>